<gene>
    <name evidence="2" type="ORF">ACFQRF_12065</name>
</gene>
<organism evidence="2 3">
    <name type="scientific">Marinactinospora rubrisoli</name>
    <dbReference type="NCBI Taxonomy" id="2715399"/>
    <lineage>
        <taxon>Bacteria</taxon>
        <taxon>Bacillati</taxon>
        <taxon>Actinomycetota</taxon>
        <taxon>Actinomycetes</taxon>
        <taxon>Streptosporangiales</taxon>
        <taxon>Nocardiopsidaceae</taxon>
        <taxon>Marinactinospora</taxon>
    </lineage>
</organism>
<evidence type="ECO:0000259" key="1">
    <source>
        <dbReference type="Pfam" id="PF04149"/>
    </source>
</evidence>
<feature type="domain" description="DUF397" evidence="1">
    <location>
        <begin position="14"/>
        <end position="65"/>
    </location>
</feature>
<dbReference type="RefSeq" id="WP_379871136.1">
    <property type="nucleotide sequence ID" value="NZ_JBHTBH010000005.1"/>
</dbReference>
<dbReference type="EMBL" id="JBHTBH010000005">
    <property type="protein sequence ID" value="MFC7328477.1"/>
    <property type="molecule type" value="Genomic_DNA"/>
</dbReference>
<protein>
    <submittedName>
        <fullName evidence="2">DUF397 domain-containing protein</fullName>
    </submittedName>
</protein>
<evidence type="ECO:0000313" key="3">
    <source>
        <dbReference type="Proteomes" id="UP001596540"/>
    </source>
</evidence>
<dbReference type="Pfam" id="PF04149">
    <property type="entry name" value="DUF397"/>
    <property type="match status" value="1"/>
</dbReference>
<dbReference type="Proteomes" id="UP001596540">
    <property type="component" value="Unassembled WGS sequence"/>
</dbReference>
<sequence>MRPVTTAMPRKEPWHKSSYSQAETNCVEAALMTAGSAGIRDTQNRHLGHLEFSAVEWAAFLVQVKSCDL</sequence>
<accession>A0ABW2KET3</accession>
<keyword evidence="3" id="KW-1185">Reference proteome</keyword>
<dbReference type="InterPro" id="IPR007278">
    <property type="entry name" value="DUF397"/>
</dbReference>
<name>A0ABW2KET3_9ACTN</name>
<evidence type="ECO:0000313" key="2">
    <source>
        <dbReference type="EMBL" id="MFC7328477.1"/>
    </source>
</evidence>
<proteinExistence type="predicted"/>
<reference evidence="3" key="1">
    <citation type="journal article" date="2019" name="Int. J. Syst. Evol. Microbiol.">
        <title>The Global Catalogue of Microorganisms (GCM) 10K type strain sequencing project: providing services to taxonomists for standard genome sequencing and annotation.</title>
        <authorList>
            <consortium name="The Broad Institute Genomics Platform"/>
            <consortium name="The Broad Institute Genome Sequencing Center for Infectious Disease"/>
            <person name="Wu L."/>
            <person name="Ma J."/>
        </authorList>
    </citation>
    <scope>NUCLEOTIDE SEQUENCE [LARGE SCALE GENOMIC DNA]</scope>
    <source>
        <strain evidence="3">CGMCC 4.7382</strain>
    </source>
</reference>
<comment type="caution">
    <text evidence="2">The sequence shown here is derived from an EMBL/GenBank/DDBJ whole genome shotgun (WGS) entry which is preliminary data.</text>
</comment>